<keyword evidence="2" id="KW-1185">Reference proteome</keyword>
<dbReference type="SUPFAM" id="SSF47240">
    <property type="entry name" value="Ferritin-like"/>
    <property type="match status" value="1"/>
</dbReference>
<sequence length="179" mass="20097">MATKTASAPRTRNQQADSELHNFLVDELKDIYWAEQHLVKALPKMEKAATSKQLKEAFRKHTEETKTHVTTLEQVFEALGEKTSAKKCEAMEGLLAEATTIMEDTEPGSMVRDAGLILAAQKVEHYEIGTYGTLRTFAQHLGRTDVQQLLQRTLDNEKSTDDTLTKIAETFVNEEAAEE</sequence>
<name>A0A2T7BE37_9BACT</name>
<accession>A0A2T7BE37</accession>
<proteinExistence type="predicted"/>
<organism evidence="1 2">
    <name type="scientific">Chitinophaga parva</name>
    <dbReference type="NCBI Taxonomy" id="2169414"/>
    <lineage>
        <taxon>Bacteria</taxon>
        <taxon>Pseudomonadati</taxon>
        <taxon>Bacteroidota</taxon>
        <taxon>Chitinophagia</taxon>
        <taxon>Chitinophagales</taxon>
        <taxon>Chitinophagaceae</taxon>
        <taxon>Chitinophaga</taxon>
    </lineage>
</organism>
<dbReference type="RefSeq" id="WP_108689090.1">
    <property type="nucleotide sequence ID" value="NZ_QCYK01000003.1"/>
</dbReference>
<evidence type="ECO:0000313" key="2">
    <source>
        <dbReference type="Proteomes" id="UP000244450"/>
    </source>
</evidence>
<dbReference type="OrthoDB" id="9795056at2"/>
<reference evidence="1 2" key="1">
    <citation type="submission" date="2018-04" db="EMBL/GenBank/DDBJ databases">
        <title>Chitinophaga fuyangensis sp. nov., isolated from soil in a chemical factory.</title>
        <authorList>
            <person name="Chen K."/>
        </authorList>
    </citation>
    <scope>NUCLEOTIDE SEQUENCE [LARGE SCALE GENOMIC DNA]</scope>
    <source>
        <strain evidence="1 2">LY-1</strain>
    </source>
</reference>
<comment type="caution">
    <text evidence="1">The sequence shown here is derived from an EMBL/GenBank/DDBJ whole genome shotgun (WGS) entry which is preliminary data.</text>
</comment>
<dbReference type="Proteomes" id="UP000244450">
    <property type="component" value="Unassembled WGS sequence"/>
</dbReference>
<evidence type="ECO:0000313" key="1">
    <source>
        <dbReference type="EMBL" id="PUZ23342.1"/>
    </source>
</evidence>
<dbReference type="InterPro" id="IPR009078">
    <property type="entry name" value="Ferritin-like_SF"/>
</dbReference>
<dbReference type="Pfam" id="PF05974">
    <property type="entry name" value="DUF892"/>
    <property type="match status" value="1"/>
</dbReference>
<gene>
    <name evidence="1" type="ORF">DCC81_23440</name>
</gene>
<dbReference type="PANTHER" id="PTHR30565:SF9">
    <property type="entry name" value="PROTEIN YCIF"/>
    <property type="match status" value="1"/>
</dbReference>
<dbReference type="InterPro" id="IPR012347">
    <property type="entry name" value="Ferritin-like"/>
</dbReference>
<dbReference type="PANTHER" id="PTHR30565">
    <property type="entry name" value="PROTEIN YCIF"/>
    <property type="match status" value="1"/>
</dbReference>
<dbReference type="Gene3D" id="1.20.1260.10">
    <property type="match status" value="1"/>
</dbReference>
<dbReference type="InterPro" id="IPR010287">
    <property type="entry name" value="DUF892_YciF-like"/>
</dbReference>
<dbReference type="InterPro" id="IPR047114">
    <property type="entry name" value="YciF"/>
</dbReference>
<dbReference type="CDD" id="cd07909">
    <property type="entry name" value="YciF"/>
    <property type="match status" value="1"/>
</dbReference>
<protein>
    <submittedName>
        <fullName evidence="1">Ferritin-like domain-containing protein</fullName>
    </submittedName>
</protein>
<dbReference type="AlphaFoldDB" id="A0A2T7BE37"/>
<dbReference type="EMBL" id="QCYK01000003">
    <property type="protein sequence ID" value="PUZ23342.1"/>
    <property type="molecule type" value="Genomic_DNA"/>
</dbReference>